<accession>A0ABW3W7G2</accession>
<evidence type="ECO:0000313" key="1">
    <source>
        <dbReference type="EMBL" id="MFD1251079.1"/>
    </source>
</evidence>
<dbReference type="RefSeq" id="WP_367918185.1">
    <property type="nucleotide sequence ID" value="NZ_BAABAC010000007.1"/>
</dbReference>
<dbReference type="Proteomes" id="UP001597229">
    <property type="component" value="Unassembled WGS sequence"/>
</dbReference>
<protein>
    <submittedName>
        <fullName evidence="1">Acetamidase/formamidase family protein</fullName>
    </submittedName>
</protein>
<dbReference type="PANTHER" id="PTHR31891:SF1">
    <property type="entry name" value="FORMAMIDASE C869.04-RELATED"/>
    <property type="match status" value="1"/>
</dbReference>
<dbReference type="InterPro" id="IPR004304">
    <property type="entry name" value="FmdA_AmdA"/>
</dbReference>
<dbReference type="PANTHER" id="PTHR31891">
    <property type="entry name" value="FORMAMIDASE C869.04-RELATED"/>
    <property type="match status" value="1"/>
</dbReference>
<dbReference type="Gene3D" id="2.60.120.580">
    <property type="entry name" value="Acetamidase/Formamidase-like domains"/>
    <property type="match status" value="1"/>
</dbReference>
<dbReference type="Pfam" id="PF03069">
    <property type="entry name" value="FmdA_AmdA"/>
    <property type="match status" value="2"/>
</dbReference>
<name>A0ABW3W7G2_9ACTN</name>
<comment type="caution">
    <text evidence="1">The sequence shown here is derived from an EMBL/GenBank/DDBJ whole genome shotgun (WGS) entry which is preliminary data.</text>
</comment>
<dbReference type="EMBL" id="JBHTLX010000033">
    <property type="protein sequence ID" value="MFD1251079.1"/>
    <property type="molecule type" value="Genomic_DNA"/>
</dbReference>
<proteinExistence type="predicted"/>
<dbReference type="Gene3D" id="3.10.28.20">
    <property type="entry name" value="Acetamidase/Formamidase-like domains"/>
    <property type="match status" value="1"/>
</dbReference>
<dbReference type="SUPFAM" id="SSF141130">
    <property type="entry name" value="Acetamidase/Formamidase-like"/>
    <property type="match status" value="1"/>
</dbReference>
<gene>
    <name evidence="1" type="ORF">ACFQ3F_25030</name>
</gene>
<keyword evidence="2" id="KW-1185">Reference proteome</keyword>
<reference evidence="2" key="1">
    <citation type="journal article" date="2019" name="Int. J. Syst. Evol. Microbiol.">
        <title>The Global Catalogue of Microorganisms (GCM) 10K type strain sequencing project: providing services to taxonomists for standard genome sequencing and annotation.</title>
        <authorList>
            <consortium name="The Broad Institute Genomics Platform"/>
            <consortium name="The Broad Institute Genome Sequencing Center for Infectious Disease"/>
            <person name="Wu L."/>
            <person name="Ma J."/>
        </authorList>
    </citation>
    <scope>NUCLEOTIDE SEQUENCE [LARGE SCALE GENOMIC DNA]</scope>
    <source>
        <strain evidence="2">CCUG 52478</strain>
    </source>
</reference>
<sequence>MTRHHELRASAETVRLGVVDRTDEPVLTIESGDTVSLDTWNAWGNRVTPEMTMADVGRYVGEAGAAGPHDLTGPIAVHGARPGDVLRVDLVDLRLRPHVFNLSLPGHLGIGLLAEDFADGQVRHFQLSGSDAGTRVELAPGVEIPVRPFLGYQGVAPRDAGPHSSIPPGPHGGNIDVPDLVVGTSVFLPVWTDGALYCAGDAHAAQGYGEVNLTALEASVEEAVLRFTLLRGGPALTRPRAETPTELLSLAFADSLDTAAREAARDLVQELARQHPDLSPIDAYAVASMALDLKVSQVVNAEVGVQASVPKEIFTRPLPWFGEGSGWSEISLDAESSSANVPS</sequence>
<organism evidence="1 2">
    <name type="scientific">Nocardioides ginsengisoli</name>
    <dbReference type="NCBI Taxonomy" id="363868"/>
    <lineage>
        <taxon>Bacteria</taxon>
        <taxon>Bacillati</taxon>
        <taxon>Actinomycetota</taxon>
        <taxon>Actinomycetes</taxon>
        <taxon>Propionibacteriales</taxon>
        <taxon>Nocardioidaceae</taxon>
        <taxon>Nocardioides</taxon>
    </lineage>
</organism>
<evidence type="ECO:0000313" key="2">
    <source>
        <dbReference type="Proteomes" id="UP001597229"/>
    </source>
</evidence>